<evidence type="ECO:0000313" key="3">
    <source>
        <dbReference type="EMBL" id="ALL27396.1"/>
    </source>
</evidence>
<reference evidence="3" key="1">
    <citation type="submission" date="2015-10" db="EMBL/GenBank/DDBJ databases">
        <title>The enemy of my enemy is my friend: Cambrian domestication of bacteriophage lysozyme genes by the bivalve genomes.</title>
        <authorList>
            <person name="Ren Q."/>
            <person name="Wang C."/>
            <person name="Jin M."/>
            <person name="Lan J."/>
            <person name="Ye T."/>
            <person name="Hui K."/>
            <person name="Tan J."/>
            <person name="Wang Z."/>
            <person name="Wang W."/>
            <person name="Han G."/>
        </authorList>
    </citation>
    <scope>NUCLEOTIDE SEQUENCE</scope>
</reference>
<dbReference type="EMBL" id="KT934041">
    <property type="protein sequence ID" value="ALL27396.1"/>
    <property type="molecule type" value="mRNA"/>
</dbReference>
<dbReference type="Pfam" id="PF00959">
    <property type="entry name" value="Phage_lysozyme"/>
    <property type="match status" value="1"/>
</dbReference>
<dbReference type="InterPro" id="IPR023347">
    <property type="entry name" value="Lysozyme_dom_sf"/>
</dbReference>
<dbReference type="GO" id="GO:0016998">
    <property type="term" value="P:cell wall macromolecule catabolic process"/>
    <property type="evidence" value="ECO:0007669"/>
    <property type="project" value="InterPro"/>
</dbReference>
<dbReference type="GO" id="GO:0042742">
    <property type="term" value="P:defense response to bacterium"/>
    <property type="evidence" value="ECO:0007669"/>
    <property type="project" value="UniProtKB-KW"/>
</dbReference>
<dbReference type="PANTHER" id="PTHR37406">
    <property type="entry name" value="T4-TYPE LYSOZYME 1-RELATED"/>
    <property type="match status" value="1"/>
</dbReference>
<name>A0A1N7TAU5_SINWO</name>
<dbReference type="Gene3D" id="1.10.530.40">
    <property type="match status" value="1"/>
</dbReference>
<dbReference type="GO" id="GO:0009253">
    <property type="term" value="P:peptidoglycan catabolic process"/>
    <property type="evidence" value="ECO:0007669"/>
    <property type="project" value="InterPro"/>
</dbReference>
<dbReference type="GO" id="GO:0003796">
    <property type="term" value="F:lysozyme activity"/>
    <property type="evidence" value="ECO:0007669"/>
    <property type="project" value="InterPro"/>
</dbReference>
<dbReference type="GO" id="GO:0031640">
    <property type="term" value="P:killing of cells of another organism"/>
    <property type="evidence" value="ECO:0007669"/>
    <property type="project" value="UniProtKB-KW"/>
</dbReference>
<dbReference type="AlphaFoldDB" id="A0A1N7TAU5"/>
<dbReference type="PANTHER" id="PTHR37406:SF1">
    <property type="entry name" value="T4-TYPE LYSOZYME 1-RELATED"/>
    <property type="match status" value="1"/>
</dbReference>
<dbReference type="InterPro" id="IPR052619">
    <property type="entry name" value="Phage_lysozyme-like"/>
</dbReference>
<evidence type="ECO:0000256" key="1">
    <source>
        <dbReference type="ARBA" id="ARBA00022529"/>
    </source>
</evidence>
<dbReference type="InterPro" id="IPR023346">
    <property type="entry name" value="Lysozyme-like_dom_sf"/>
</dbReference>
<keyword evidence="1" id="KW-0929">Antimicrobial</keyword>
<sequence>MLTRRAIVVGKVLLVGALACSWPYAMTYPCLIVPTMAVSSNSEFMTKLCADLEKDEGVVHKIYTDHLGYLHFGIGHLITENDPEYGKSVDSMVSKERVAEVFQKDVQTALEGCSRLFPDFQELPEEAQLVIANMMFNLGETGLAKFVKFRAAVGARDWSKAADEMVDSRWYKQVTTRANRLVARIKKLAD</sequence>
<protein>
    <submittedName>
        <fullName evidence="3">Phage lysozyme 1</fullName>
    </submittedName>
</protein>
<dbReference type="SUPFAM" id="SSF53955">
    <property type="entry name" value="Lysozyme-like"/>
    <property type="match status" value="1"/>
</dbReference>
<dbReference type="InterPro" id="IPR002196">
    <property type="entry name" value="Glyco_hydro_24"/>
</dbReference>
<evidence type="ECO:0000256" key="2">
    <source>
        <dbReference type="ARBA" id="ARBA00022638"/>
    </source>
</evidence>
<accession>A0A1N7TAU5</accession>
<proteinExistence type="evidence at transcript level"/>
<organism evidence="3">
    <name type="scientific">Sinanodonta woodiana</name>
    <name type="common">Chinese pond mussel</name>
    <name type="synonym">Anodonta woodiana</name>
    <dbReference type="NCBI Taxonomy" id="1069815"/>
    <lineage>
        <taxon>Eukaryota</taxon>
        <taxon>Metazoa</taxon>
        <taxon>Spiralia</taxon>
        <taxon>Lophotrochozoa</taxon>
        <taxon>Mollusca</taxon>
        <taxon>Bivalvia</taxon>
        <taxon>Autobranchia</taxon>
        <taxon>Heteroconchia</taxon>
        <taxon>Palaeoheterodonta</taxon>
        <taxon>Unionida</taxon>
        <taxon>Unionoidea</taxon>
        <taxon>Unionidae</taxon>
        <taxon>Unioninae</taxon>
        <taxon>Sinanodonta</taxon>
    </lineage>
</organism>
<keyword evidence="2" id="KW-0081">Bacteriolytic enzyme</keyword>